<proteinExistence type="predicted"/>
<reference evidence="1 2" key="1">
    <citation type="submission" date="2017-04" db="EMBL/GenBank/DDBJ databases">
        <title>Bacillus krulwichiae AM31D Genome sequencing and assembly.</title>
        <authorList>
            <person name="Krulwich T.A."/>
            <person name="Anastor L."/>
            <person name="Ehrlich R."/>
            <person name="Ehrlich G.D."/>
            <person name="Janto B."/>
        </authorList>
    </citation>
    <scope>NUCLEOTIDE SEQUENCE [LARGE SCALE GENOMIC DNA]</scope>
    <source>
        <strain evidence="1 2">AM31D</strain>
    </source>
</reference>
<dbReference type="RefSeq" id="WP_066158166.1">
    <property type="nucleotide sequence ID" value="NZ_CP020814.1"/>
</dbReference>
<name>A0A1X9M8A0_9BACI</name>
<keyword evidence="2" id="KW-1185">Reference proteome</keyword>
<accession>A0A1X9M8A0</accession>
<dbReference type="EMBL" id="CP020814">
    <property type="protein sequence ID" value="ARK28820.1"/>
    <property type="molecule type" value="Genomic_DNA"/>
</dbReference>
<organism evidence="1 2">
    <name type="scientific">Halalkalibacter krulwichiae</name>
    <dbReference type="NCBI Taxonomy" id="199441"/>
    <lineage>
        <taxon>Bacteria</taxon>
        <taxon>Bacillati</taxon>
        <taxon>Bacillota</taxon>
        <taxon>Bacilli</taxon>
        <taxon>Bacillales</taxon>
        <taxon>Bacillaceae</taxon>
        <taxon>Halalkalibacter</taxon>
    </lineage>
</organism>
<gene>
    <name evidence="1" type="ORF">BkAM31D_02550</name>
</gene>
<sequence length="94" mass="11347">MNDKYIRKPIVFNRRSAWHMEIYTRIQGESDNFSGYVMSILKEHFDRKPRLEKSHYAESKTIDKEIERNGKEHPTLEVQQEIIENITLPKLFRP</sequence>
<dbReference type="AlphaFoldDB" id="A0A1X9M8A0"/>
<evidence type="ECO:0000313" key="1">
    <source>
        <dbReference type="EMBL" id="ARK28820.1"/>
    </source>
</evidence>
<dbReference type="Proteomes" id="UP000193006">
    <property type="component" value="Chromosome"/>
</dbReference>
<evidence type="ECO:0000313" key="2">
    <source>
        <dbReference type="Proteomes" id="UP000193006"/>
    </source>
</evidence>
<dbReference type="KEGG" id="bkw:BkAM31D_02550"/>
<protein>
    <submittedName>
        <fullName evidence="1">Uncharacterized protein</fullName>
    </submittedName>
</protein>